<feature type="region of interest" description="Disordered" evidence="1">
    <location>
        <begin position="24"/>
        <end position="49"/>
    </location>
</feature>
<organism evidence="2 3">
    <name type="scientific">Caerostris extrusa</name>
    <name type="common">Bark spider</name>
    <name type="synonym">Caerostris bankana</name>
    <dbReference type="NCBI Taxonomy" id="172846"/>
    <lineage>
        <taxon>Eukaryota</taxon>
        <taxon>Metazoa</taxon>
        <taxon>Ecdysozoa</taxon>
        <taxon>Arthropoda</taxon>
        <taxon>Chelicerata</taxon>
        <taxon>Arachnida</taxon>
        <taxon>Araneae</taxon>
        <taxon>Araneomorphae</taxon>
        <taxon>Entelegynae</taxon>
        <taxon>Araneoidea</taxon>
        <taxon>Araneidae</taxon>
        <taxon>Caerostris</taxon>
    </lineage>
</organism>
<keyword evidence="3" id="KW-1185">Reference proteome</keyword>
<evidence type="ECO:0000313" key="3">
    <source>
        <dbReference type="Proteomes" id="UP001054945"/>
    </source>
</evidence>
<sequence length="90" mass="10255">MVPPALLKSDRRIVCRGTTCPMRARRGRRKRRNAADSRTATAKKEQHLRSEMTTDHFYRSLLTLAVSRALVFRACVVCYLLMEGVVIHPG</sequence>
<dbReference type="EMBL" id="BPLR01004563">
    <property type="protein sequence ID" value="GIX95797.1"/>
    <property type="molecule type" value="Genomic_DNA"/>
</dbReference>
<name>A0AAV4PEQ2_CAEEX</name>
<protein>
    <submittedName>
        <fullName evidence="2">Uncharacterized protein</fullName>
    </submittedName>
</protein>
<accession>A0AAV4PEQ2</accession>
<reference evidence="2 3" key="1">
    <citation type="submission" date="2021-06" db="EMBL/GenBank/DDBJ databases">
        <title>Caerostris extrusa draft genome.</title>
        <authorList>
            <person name="Kono N."/>
            <person name="Arakawa K."/>
        </authorList>
    </citation>
    <scope>NUCLEOTIDE SEQUENCE [LARGE SCALE GENOMIC DNA]</scope>
</reference>
<gene>
    <name evidence="2" type="ORF">CEXT_729101</name>
</gene>
<comment type="caution">
    <text evidence="2">The sequence shown here is derived from an EMBL/GenBank/DDBJ whole genome shotgun (WGS) entry which is preliminary data.</text>
</comment>
<dbReference type="Proteomes" id="UP001054945">
    <property type="component" value="Unassembled WGS sequence"/>
</dbReference>
<evidence type="ECO:0000256" key="1">
    <source>
        <dbReference type="SAM" id="MobiDB-lite"/>
    </source>
</evidence>
<dbReference type="AlphaFoldDB" id="A0AAV4PEQ2"/>
<proteinExistence type="predicted"/>
<evidence type="ECO:0000313" key="2">
    <source>
        <dbReference type="EMBL" id="GIX95797.1"/>
    </source>
</evidence>